<accession>A0A0K3A5R3</accession>
<dbReference type="InterPro" id="IPR037523">
    <property type="entry name" value="VOC_core"/>
</dbReference>
<dbReference type="EMBL" id="CXOJ01000132">
    <property type="protein sequence ID" value="CTP93178.1"/>
    <property type="molecule type" value="Genomic_DNA"/>
</dbReference>
<evidence type="ECO:0000256" key="1">
    <source>
        <dbReference type="ARBA" id="ARBA00011051"/>
    </source>
</evidence>
<dbReference type="GO" id="GO:0046677">
    <property type="term" value="P:response to antibiotic"/>
    <property type="evidence" value="ECO:0007669"/>
    <property type="project" value="UniProtKB-KW"/>
</dbReference>
<dbReference type="Proteomes" id="UP000045978">
    <property type="component" value="Unassembled WGS sequence"/>
</dbReference>
<protein>
    <recommendedName>
        <fullName evidence="2">Bleomycin resistance protein</fullName>
    </recommendedName>
</protein>
<dbReference type="InterPro" id="IPR000335">
    <property type="entry name" value="Bleomycin-R"/>
</dbReference>
<dbReference type="Pfam" id="PF19581">
    <property type="entry name" value="Glyoxalase_7"/>
    <property type="match status" value="1"/>
</dbReference>
<dbReference type="Gene3D" id="3.10.180.10">
    <property type="entry name" value="2,3-Dihydroxybiphenyl 1,2-Dioxygenase, domain 1"/>
    <property type="match status" value="1"/>
</dbReference>
<gene>
    <name evidence="6" type="ORF">XTPLMG730_3778</name>
</gene>
<dbReference type="AlphaFoldDB" id="A0A0K3A5R3"/>
<sequence length="233" mass="25557">MVLASSTSSLARTQSAPDSGSHRNWHRTVRRFVISCHCRAALIAPGFGANRPRGIAAQVSSRKLWHTRLRRAVLGSTVAVSTVSATHCLTTHSSRRCFATRLNSSVRQQGEIIVTQTVTPVLRVTSASASFPFYVQGLGFTVDWEYRHAPDFPVFAQLTRGHQSIFLTEHADDCQVGGAVYFAVPDVDECHQAFQTTGLVQSGSPRNTAWKTREILVADPDGNRLTFFTELAA</sequence>
<evidence type="ECO:0000256" key="2">
    <source>
        <dbReference type="ARBA" id="ARBA00021572"/>
    </source>
</evidence>
<evidence type="ECO:0000259" key="5">
    <source>
        <dbReference type="PROSITE" id="PS51819"/>
    </source>
</evidence>
<name>A0A0K3A5R3_9XANT</name>
<comment type="similarity">
    <text evidence="1">Belongs to the bleomycin resistance protein family.</text>
</comment>
<evidence type="ECO:0000256" key="4">
    <source>
        <dbReference type="SAM" id="MobiDB-lite"/>
    </source>
</evidence>
<feature type="domain" description="VOC" evidence="5">
    <location>
        <begin position="116"/>
        <end position="230"/>
    </location>
</feature>
<dbReference type="InterPro" id="IPR029068">
    <property type="entry name" value="Glyas_Bleomycin-R_OHBP_Dase"/>
</dbReference>
<dbReference type="SUPFAM" id="SSF54593">
    <property type="entry name" value="Glyoxalase/Bleomycin resistance protein/Dihydroxybiphenyl dioxygenase"/>
    <property type="match status" value="1"/>
</dbReference>
<evidence type="ECO:0000313" key="7">
    <source>
        <dbReference type="Proteomes" id="UP000045978"/>
    </source>
</evidence>
<organism evidence="6 7">
    <name type="scientific">Xanthomonas graminis pv. phlei</name>
    <dbReference type="NCBI Taxonomy" id="487906"/>
    <lineage>
        <taxon>Bacteria</taxon>
        <taxon>Pseudomonadati</taxon>
        <taxon>Pseudomonadota</taxon>
        <taxon>Gammaproteobacteria</taxon>
        <taxon>Lysobacterales</taxon>
        <taxon>Lysobacteraceae</taxon>
        <taxon>Xanthomonas</taxon>
        <taxon>Xanthomonas translucens group</taxon>
        <taxon>Xanthomonas graminis</taxon>
    </lineage>
</organism>
<dbReference type="CDD" id="cd08349">
    <property type="entry name" value="BLMA_like"/>
    <property type="match status" value="1"/>
</dbReference>
<evidence type="ECO:0000313" key="6">
    <source>
        <dbReference type="EMBL" id="CTP93178.1"/>
    </source>
</evidence>
<reference evidence="6 7" key="1">
    <citation type="submission" date="2015-07" db="EMBL/GenBank/DDBJ databases">
        <authorList>
            <person name="Noorani M."/>
        </authorList>
    </citation>
    <scope>NUCLEOTIDE SEQUENCE [LARGE SCALE GENOMIC DNA]</scope>
    <source>
        <strain evidence="6">LMG730</strain>
    </source>
</reference>
<dbReference type="PROSITE" id="PS51819">
    <property type="entry name" value="VOC"/>
    <property type="match status" value="1"/>
</dbReference>
<keyword evidence="3" id="KW-0046">Antibiotic resistance</keyword>
<evidence type="ECO:0000256" key="3">
    <source>
        <dbReference type="ARBA" id="ARBA00023251"/>
    </source>
</evidence>
<feature type="compositionally biased region" description="Polar residues" evidence="4">
    <location>
        <begin position="1"/>
        <end position="18"/>
    </location>
</feature>
<feature type="region of interest" description="Disordered" evidence="4">
    <location>
        <begin position="1"/>
        <end position="22"/>
    </location>
</feature>
<proteinExistence type="inferred from homology"/>